<evidence type="ECO:0000256" key="1">
    <source>
        <dbReference type="SAM" id="Phobius"/>
    </source>
</evidence>
<keyword evidence="1" id="KW-1133">Transmembrane helix</keyword>
<feature type="transmembrane region" description="Helical" evidence="1">
    <location>
        <begin position="59"/>
        <end position="83"/>
    </location>
</feature>
<reference evidence="2 3" key="1">
    <citation type="submission" date="2019-08" db="EMBL/GenBank/DDBJ databases">
        <title>Hyperibacter terrae gen. nov., sp. nov. and Hyperibacter viscosus sp. nov., two new members in the family Rhodospirillaceae isolated from the rhizosphere of Hypericum perforatum.</title>
        <authorList>
            <person name="Noviana Z."/>
        </authorList>
    </citation>
    <scope>NUCLEOTIDE SEQUENCE [LARGE SCALE GENOMIC DNA]</scope>
    <source>
        <strain evidence="2 3">R5913</strain>
    </source>
</reference>
<gene>
    <name evidence="2" type="ORF">FRZ44_16310</name>
</gene>
<organism evidence="2 3">
    <name type="scientific">Hypericibacter terrae</name>
    <dbReference type="NCBI Taxonomy" id="2602015"/>
    <lineage>
        <taxon>Bacteria</taxon>
        <taxon>Pseudomonadati</taxon>
        <taxon>Pseudomonadota</taxon>
        <taxon>Alphaproteobacteria</taxon>
        <taxon>Rhodospirillales</taxon>
        <taxon>Dongiaceae</taxon>
        <taxon>Hypericibacter</taxon>
    </lineage>
</organism>
<evidence type="ECO:0000313" key="2">
    <source>
        <dbReference type="EMBL" id="QEX16338.1"/>
    </source>
</evidence>
<name>A0A5J6MFU6_9PROT</name>
<proteinExistence type="predicted"/>
<feature type="transmembrane region" description="Helical" evidence="1">
    <location>
        <begin position="104"/>
        <end position="122"/>
    </location>
</feature>
<feature type="transmembrane region" description="Helical" evidence="1">
    <location>
        <begin position="211"/>
        <end position="233"/>
    </location>
</feature>
<feature type="transmembrane region" description="Helical" evidence="1">
    <location>
        <begin position="178"/>
        <end position="199"/>
    </location>
</feature>
<dbReference type="EMBL" id="CP042906">
    <property type="protein sequence ID" value="QEX16338.1"/>
    <property type="molecule type" value="Genomic_DNA"/>
</dbReference>
<dbReference type="AlphaFoldDB" id="A0A5J6MFU6"/>
<accession>A0A5J6MFU6</accession>
<keyword evidence="3" id="KW-1185">Reference proteome</keyword>
<sequence length="242" mass="26698">MSVWSADAQTLHCSACGAYFRHSRLWAETWFWGFALLLGNEIGVALLAFALVLSVSDPLSWWSVLSAALLLAWVAVFAFRAFIPLREVEAPDPAGKRRSWRHRSLHLLLIALPFLQWVLPFVDRSDYQVNLPVAVAVASVAVGFLVYSILLNGRYIYYRGRRRRLVGNGQAPALADSNLALTLVSPCCLAGISLAVFYFQINGADSDLLKLGLIALAAVASLAMLLMGCYWAGRHSTRLAFR</sequence>
<dbReference type="Proteomes" id="UP000326202">
    <property type="component" value="Chromosome"/>
</dbReference>
<protein>
    <submittedName>
        <fullName evidence="2">Uncharacterized protein</fullName>
    </submittedName>
</protein>
<feature type="transmembrane region" description="Helical" evidence="1">
    <location>
        <begin position="134"/>
        <end position="157"/>
    </location>
</feature>
<keyword evidence="1" id="KW-0812">Transmembrane</keyword>
<keyword evidence="1" id="KW-0472">Membrane</keyword>
<dbReference type="KEGG" id="htq:FRZ44_16310"/>
<feature type="transmembrane region" description="Helical" evidence="1">
    <location>
        <begin position="30"/>
        <end position="53"/>
    </location>
</feature>
<evidence type="ECO:0000313" key="3">
    <source>
        <dbReference type="Proteomes" id="UP000326202"/>
    </source>
</evidence>